<dbReference type="RefSeq" id="WP_285670918.1">
    <property type="nucleotide sequence ID" value="NZ_BSYI01000008.1"/>
</dbReference>
<dbReference type="InterPro" id="IPR002347">
    <property type="entry name" value="SDR_fam"/>
</dbReference>
<dbReference type="PANTHER" id="PTHR42760">
    <property type="entry name" value="SHORT-CHAIN DEHYDROGENASES/REDUCTASES FAMILY MEMBER"/>
    <property type="match status" value="1"/>
</dbReference>
<dbReference type="PRINTS" id="PR00080">
    <property type="entry name" value="SDRFAMILY"/>
</dbReference>
<accession>A0ABQ6LIU8</accession>
<sequence>MIVVSGASRGLGAAIRAGLIADGEEVVGLARSADPAADILACDVSDHGAVKAAMRAIKARKRPVTALVNAAGIASMNLVLTTPEAVMRRVVETNLLGTMFLNQQVAPLLIRAGGGSIVNFSTIAVTLGLRGEAAYVASKAGVEGFSRAFAREVADFGVRVNCIAPGPIRTDLLKGITDAQIAAITEQQVIRRAHEPEEVVDLVRTLLAPGSRAITGQVIHVGGA</sequence>
<dbReference type="InterPro" id="IPR036291">
    <property type="entry name" value="NAD(P)-bd_dom_sf"/>
</dbReference>
<dbReference type="Pfam" id="PF13561">
    <property type="entry name" value="adh_short_C2"/>
    <property type="match status" value="1"/>
</dbReference>
<evidence type="ECO:0000313" key="2">
    <source>
        <dbReference type="EMBL" id="GMG82160.1"/>
    </source>
</evidence>
<name>A0ABQ6LIU8_9RHOB</name>
<comment type="similarity">
    <text evidence="1">Belongs to the short-chain dehydrogenases/reductases (SDR) family.</text>
</comment>
<dbReference type="PANTHER" id="PTHR42760:SF40">
    <property type="entry name" value="3-OXOACYL-[ACYL-CARRIER-PROTEIN] REDUCTASE, CHLOROPLASTIC"/>
    <property type="match status" value="1"/>
</dbReference>
<keyword evidence="3" id="KW-1185">Reference proteome</keyword>
<dbReference type="SUPFAM" id="SSF51735">
    <property type="entry name" value="NAD(P)-binding Rossmann-fold domains"/>
    <property type="match status" value="1"/>
</dbReference>
<gene>
    <name evidence="2" type="ORF">LNKW23_13730</name>
</gene>
<reference evidence="2 3" key="1">
    <citation type="submission" date="2023-04" db="EMBL/GenBank/DDBJ databases">
        <title>Marinoamorphus aggregata gen. nov., sp. Nov., isolate from tissue of brittle star Ophioplocus japonicus.</title>
        <authorList>
            <person name="Kawano K."/>
            <person name="Sawayama S."/>
            <person name="Nakagawa S."/>
        </authorList>
    </citation>
    <scope>NUCLEOTIDE SEQUENCE [LARGE SCALE GENOMIC DNA]</scope>
    <source>
        <strain evidence="2 3">NKW23</strain>
    </source>
</reference>
<dbReference type="EMBL" id="BSYI01000008">
    <property type="protein sequence ID" value="GMG82160.1"/>
    <property type="molecule type" value="Genomic_DNA"/>
</dbReference>
<dbReference type="Gene3D" id="3.40.50.720">
    <property type="entry name" value="NAD(P)-binding Rossmann-like Domain"/>
    <property type="match status" value="1"/>
</dbReference>
<comment type="caution">
    <text evidence="2">The sequence shown here is derived from an EMBL/GenBank/DDBJ whole genome shotgun (WGS) entry which is preliminary data.</text>
</comment>
<dbReference type="PRINTS" id="PR00081">
    <property type="entry name" value="GDHRDH"/>
</dbReference>
<organism evidence="2 3">
    <name type="scientific">Paralimibaculum aggregatum</name>
    <dbReference type="NCBI Taxonomy" id="3036245"/>
    <lineage>
        <taxon>Bacteria</taxon>
        <taxon>Pseudomonadati</taxon>
        <taxon>Pseudomonadota</taxon>
        <taxon>Alphaproteobacteria</taxon>
        <taxon>Rhodobacterales</taxon>
        <taxon>Paracoccaceae</taxon>
        <taxon>Paralimibaculum</taxon>
    </lineage>
</organism>
<evidence type="ECO:0000313" key="3">
    <source>
        <dbReference type="Proteomes" id="UP001239909"/>
    </source>
</evidence>
<proteinExistence type="inferred from homology"/>
<protein>
    <submittedName>
        <fullName evidence="2">SDR family oxidoreductase</fullName>
    </submittedName>
</protein>
<evidence type="ECO:0000256" key="1">
    <source>
        <dbReference type="ARBA" id="ARBA00006484"/>
    </source>
</evidence>
<dbReference type="Proteomes" id="UP001239909">
    <property type="component" value="Unassembled WGS sequence"/>
</dbReference>